<dbReference type="AlphaFoldDB" id="A0A0C9QB30"/>
<feature type="transmembrane region" description="Helical" evidence="1">
    <location>
        <begin position="46"/>
        <end position="64"/>
    </location>
</feature>
<reference evidence="3" key="1">
    <citation type="submission" date="2014-05" db="EMBL/GenBank/DDBJ databases">
        <title>Whole genome sequencing of Lactobacillus casei NRIC0644.</title>
        <authorList>
            <person name="Atarashi H."/>
            <person name="Yoshida Y."/>
            <person name="Fujimura S."/>
            <person name="Tanaka N."/>
            <person name="Shiwa Y."/>
            <person name="Yoshikawa H."/>
            <person name="Okada S."/>
            <person name="Nakagawa J."/>
        </authorList>
    </citation>
    <scope>NUCLEOTIDE SEQUENCE [LARGE SCALE GENOMIC DNA]</scope>
    <source>
        <strain evidence="3">NRIC0644</strain>
    </source>
</reference>
<feature type="transmembrane region" description="Helical" evidence="1">
    <location>
        <begin position="12"/>
        <end position="34"/>
    </location>
</feature>
<keyword evidence="1" id="KW-0812">Transmembrane</keyword>
<dbReference type="Proteomes" id="UP000032552">
    <property type="component" value="Unassembled WGS sequence"/>
</dbReference>
<feature type="transmembrane region" description="Helical" evidence="1">
    <location>
        <begin position="99"/>
        <end position="117"/>
    </location>
</feature>
<evidence type="ECO:0000256" key="1">
    <source>
        <dbReference type="SAM" id="Phobius"/>
    </source>
</evidence>
<keyword evidence="1" id="KW-1133">Transmembrane helix</keyword>
<dbReference type="RefSeq" id="WP_045625220.1">
    <property type="nucleotide sequence ID" value="NZ_BAYM01000034.1"/>
</dbReference>
<keyword evidence="1" id="KW-0472">Membrane</keyword>
<evidence type="ECO:0000313" key="3">
    <source>
        <dbReference type="Proteomes" id="UP000032552"/>
    </source>
</evidence>
<accession>A0A0C9QB30</accession>
<dbReference type="EMBL" id="BAYM01000034">
    <property type="protein sequence ID" value="GAN35853.1"/>
    <property type="molecule type" value="Genomic_DNA"/>
</dbReference>
<feature type="transmembrane region" description="Helical" evidence="1">
    <location>
        <begin position="74"/>
        <end position="93"/>
    </location>
</feature>
<proteinExistence type="predicted"/>
<gene>
    <name evidence="2" type="ORF">LC0644_0442</name>
</gene>
<sequence>MLNKIRDHPTHTALAIGMVAIGLFLIINDHYFIWPPHYSDWLNDDIVGFLFVIDGLGIGGWVLWEIQLAVTNRLLLTTTSFLMSFLTILQFLTSISTGIYSNWISNAIITAFVLILARRSDSRDSSDNQSNC</sequence>
<name>A0A0C9QB30_LACPA</name>
<protein>
    <submittedName>
        <fullName evidence="2">Holin</fullName>
    </submittedName>
</protein>
<evidence type="ECO:0000313" key="2">
    <source>
        <dbReference type="EMBL" id="GAN35853.1"/>
    </source>
</evidence>
<comment type="caution">
    <text evidence="2">The sequence shown here is derived from an EMBL/GenBank/DDBJ whole genome shotgun (WGS) entry which is preliminary data.</text>
</comment>
<organism evidence="2 3">
    <name type="scientific">Lacticaseibacillus paracasei NRIC 0644</name>
    <dbReference type="NCBI Taxonomy" id="1435038"/>
    <lineage>
        <taxon>Bacteria</taxon>
        <taxon>Bacillati</taxon>
        <taxon>Bacillota</taxon>
        <taxon>Bacilli</taxon>
        <taxon>Lactobacillales</taxon>
        <taxon>Lactobacillaceae</taxon>
        <taxon>Lacticaseibacillus</taxon>
    </lineage>
</organism>